<organism evidence="2 3">
    <name type="scientific">Dyella thiooxydans</name>
    <dbReference type="NCBI Taxonomy" id="445710"/>
    <lineage>
        <taxon>Bacteria</taxon>
        <taxon>Pseudomonadati</taxon>
        <taxon>Pseudomonadota</taxon>
        <taxon>Gammaproteobacteria</taxon>
        <taxon>Lysobacterales</taxon>
        <taxon>Rhodanobacteraceae</taxon>
        <taxon>Dyella</taxon>
    </lineage>
</organism>
<feature type="domain" description="SnoaL-like" evidence="1">
    <location>
        <begin position="25"/>
        <end position="118"/>
    </location>
</feature>
<evidence type="ECO:0000313" key="3">
    <source>
        <dbReference type="Proteomes" id="UP000077255"/>
    </source>
</evidence>
<dbReference type="PATRIC" id="fig|445710.3.peg.3015"/>
<dbReference type="Gene3D" id="3.10.450.50">
    <property type="match status" value="1"/>
</dbReference>
<keyword evidence="3" id="KW-1185">Reference proteome</keyword>
<dbReference type="InterPro" id="IPR032710">
    <property type="entry name" value="NTF2-like_dom_sf"/>
</dbReference>
<accession>A0A160N3B3</accession>
<dbReference type="OrthoDB" id="117900at2"/>
<protein>
    <recommendedName>
        <fullName evidence="1">SnoaL-like domain-containing protein</fullName>
    </recommendedName>
</protein>
<dbReference type="InterPro" id="IPR037401">
    <property type="entry name" value="SnoaL-like"/>
</dbReference>
<reference evidence="2 3" key="1">
    <citation type="submission" date="2016-02" db="EMBL/GenBank/DDBJ databases">
        <title>Complete genome sequencing and analysis of ATSB10, Dyella thiooxydans isolated from rhizosphere soil of sunflower (Helianthus annuus L.).</title>
        <authorList>
            <person name="Lee Y."/>
            <person name="Hwangbo K."/>
            <person name="Chung H."/>
            <person name="Yoo J."/>
            <person name="Kim K.Y."/>
            <person name="Sa T.M."/>
            <person name="Um Y."/>
            <person name="Madhaiyan M."/>
        </authorList>
    </citation>
    <scope>NUCLEOTIDE SEQUENCE [LARGE SCALE GENOMIC DNA]</scope>
    <source>
        <strain evidence="2 3">ATSB10</strain>
    </source>
</reference>
<dbReference type="Pfam" id="PF12680">
    <property type="entry name" value="SnoaL_2"/>
    <property type="match status" value="1"/>
</dbReference>
<evidence type="ECO:0000313" key="2">
    <source>
        <dbReference type="EMBL" id="AND70471.1"/>
    </source>
</evidence>
<dbReference type="SUPFAM" id="SSF54427">
    <property type="entry name" value="NTF2-like"/>
    <property type="match status" value="1"/>
</dbReference>
<dbReference type="Proteomes" id="UP000077255">
    <property type="component" value="Chromosome"/>
</dbReference>
<dbReference type="AlphaFoldDB" id="A0A160N3B3"/>
<sequence length="148" mass="16131">MTRKFDSFSELLRSALDENLGPGKEVSDLFAEDIVFEFPYAPKGMSRRLSGKAALMNHLGRISPLLEFGELTLQRVHPSGETFVLEFSCEGTGVQTGAPYHQQYISVVTLSNGRIARYVDYWNPLVLLSALGGAEAVVSAFAESAVDG</sequence>
<evidence type="ECO:0000259" key="1">
    <source>
        <dbReference type="Pfam" id="PF12680"/>
    </source>
</evidence>
<proteinExistence type="predicted"/>
<dbReference type="RefSeq" id="WP_063673500.1">
    <property type="nucleotide sequence ID" value="NZ_CP014841.1"/>
</dbReference>
<name>A0A160N3B3_9GAMM</name>
<gene>
    <name evidence="2" type="ORF">ATSB10_30170</name>
</gene>
<dbReference type="KEGG" id="dtx:ATSB10_30170"/>
<dbReference type="EMBL" id="CP014841">
    <property type="protein sequence ID" value="AND70471.1"/>
    <property type="molecule type" value="Genomic_DNA"/>
</dbReference>
<dbReference type="STRING" id="445710.ATSB10_30170"/>